<feature type="domain" description="CCDC81 HU" evidence="2">
    <location>
        <begin position="259"/>
        <end position="331"/>
    </location>
</feature>
<dbReference type="EMBL" id="JAUNZN010000042">
    <property type="protein sequence ID" value="KAK4806413.1"/>
    <property type="molecule type" value="Genomic_DNA"/>
</dbReference>
<dbReference type="InterPro" id="IPR026295">
    <property type="entry name" value="CCD81"/>
</dbReference>
<dbReference type="GO" id="GO:0005815">
    <property type="term" value="C:microtubule organizing center"/>
    <property type="evidence" value="ECO:0007669"/>
    <property type="project" value="TreeGrafter"/>
</dbReference>
<protein>
    <recommendedName>
        <fullName evidence="2">CCDC81 HU domain-containing protein</fullName>
    </recommendedName>
</protein>
<evidence type="ECO:0000259" key="2">
    <source>
        <dbReference type="Pfam" id="PF18289"/>
    </source>
</evidence>
<gene>
    <name evidence="3" type="ORF">QYF61_016263</name>
</gene>
<proteinExistence type="predicted"/>
<feature type="compositionally biased region" description="Basic and acidic residues" evidence="1">
    <location>
        <begin position="390"/>
        <end position="400"/>
    </location>
</feature>
<organism evidence="3 4">
    <name type="scientific">Mycteria americana</name>
    <name type="common">Wood stork</name>
    <dbReference type="NCBI Taxonomy" id="33587"/>
    <lineage>
        <taxon>Eukaryota</taxon>
        <taxon>Metazoa</taxon>
        <taxon>Chordata</taxon>
        <taxon>Craniata</taxon>
        <taxon>Vertebrata</taxon>
        <taxon>Euteleostomi</taxon>
        <taxon>Archelosauria</taxon>
        <taxon>Archosauria</taxon>
        <taxon>Dinosauria</taxon>
        <taxon>Saurischia</taxon>
        <taxon>Theropoda</taxon>
        <taxon>Coelurosauria</taxon>
        <taxon>Aves</taxon>
        <taxon>Neognathae</taxon>
        <taxon>Neoaves</taxon>
        <taxon>Aequornithes</taxon>
        <taxon>Ciconiiformes</taxon>
        <taxon>Ciconiidae</taxon>
        <taxon>Mycteria</taxon>
    </lineage>
</organism>
<accession>A0AAN7MAL5</accession>
<reference evidence="3 4" key="1">
    <citation type="journal article" date="2023" name="J. Hered.">
        <title>Chromosome-level genome of the wood stork (Mycteria americana) provides insight into avian chromosome evolution.</title>
        <authorList>
            <person name="Flamio R. Jr."/>
            <person name="Ramstad K.M."/>
        </authorList>
    </citation>
    <scope>NUCLEOTIDE SEQUENCE [LARGE SCALE GENOMIC DNA]</scope>
    <source>
        <strain evidence="3">JAX WOST 10</strain>
    </source>
</reference>
<comment type="caution">
    <text evidence="3">The sequence shown here is derived from an EMBL/GenBank/DDBJ whole genome shotgun (WGS) entry which is preliminary data.</text>
</comment>
<name>A0AAN7MAL5_MYCAM</name>
<dbReference type="Proteomes" id="UP001333110">
    <property type="component" value="Unassembled WGS sequence"/>
</dbReference>
<dbReference type="Pfam" id="PF18289">
    <property type="entry name" value="HU-CCDC81_euk_2"/>
    <property type="match status" value="1"/>
</dbReference>
<dbReference type="AlphaFoldDB" id="A0AAN7MAL5"/>
<dbReference type="PANTHER" id="PTHR14362">
    <property type="entry name" value="COILED-COIL DOMAIN-CONTAINING PROTEIN 81"/>
    <property type="match status" value="1"/>
</dbReference>
<dbReference type="InterPro" id="IPR040673">
    <property type="entry name" value="CCDC81_HU_dom_2"/>
</dbReference>
<keyword evidence="4" id="KW-1185">Reference proteome</keyword>
<evidence type="ECO:0000313" key="4">
    <source>
        <dbReference type="Proteomes" id="UP001333110"/>
    </source>
</evidence>
<dbReference type="PANTHER" id="PTHR14362:SF2">
    <property type="entry name" value="COILED-COIL DOMAIN-CONTAINING PROTEIN 81"/>
    <property type="match status" value="1"/>
</dbReference>
<sequence length="419" mass="46462">MSSHMAVATKEQPASMRRTKMDFWNGMEHTFMMPSITSKGTGIHRHRRSVVMTNSCSVAWSEQPSGTQWPAMFKKSSCCARWGDTHILLVNPEGWGVPMGLGHGLQLLLPSSESRKLTPKVPNPMDKEGSCKGGITSALIFRRRKERTRQLLLKALTTAWAHASDQQEWAGSSLKHHPWSGLPPALPSSQSSPFCPSLLFHSQGVRIPTLGSFDVVPKWIQVGDEAVIIQRPVFRLARNLAGVHNLKDNKDYLPGNKELEPLKYAKVAAAASVSRRKVEACIQGTMSLLSHCLGKGENVALVLRDIGLLLIEGMRVQMKFFYNFLERMSGKENLEKAAFEVPQLLDMVVSQVVPVASLTFSGRVIIFPEFELEFVPKPPPRAPVKHLRKVPGEDKRKEEEVLPALRQGKKGKAAPGAFP</sequence>
<evidence type="ECO:0000313" key="3">
    <source>
        <dbReference type="EMBL" id="KAK4806413.1"/>
    </source>
</evidence>
<evidence type="ECO:0000256" key="1">
    <source>
        <dbReference type="SAM" id="MobiDB-lite"/>
    </source>
</evidence>
<feature type="region of interest" description="Disordered" evidence="1">
    <location>
        <begin position="378"/>
        <end position="419"/>
    </location>
</feature>